<dbReference type="Pfam" id="PF00246">
    <property type="entry name" value="Peptidase_M14"/>
    <property type="match status" value="1"/>
</dbReference>
<dbReference type="PANTHER" id="PTHR12756">
    <property type="entry name" value="CYTOSOLIC CARBOXYPEPTIDASE"/>
    <property type="match status" value="1"/>
</dbReference>
<dbReference type="Gene3D" id="2.60.40.3120">
    <property type="match status" value="1"/>
</dbReference>
<feature type="domain" description="Peptidase M14" evidence="5">
    <location>
        <begin position="554"/>
        <end position="831"/>
    </location>
</feature>
<feature type="compositionally biased region" description="Basic and acidic residues" evidence="4">
    <location>
        <begin position="504"/>
        <end position="523"/>
    </location>
</feature>
<evidence type="ECO:0000256" key="2">
    <source>
        <dbReference type="ARBA" id="ARBA00005988"/>
    </source>
</evidence>
<dbReference type="PANTHER" id="PTHR12756:SF11">
    <property type="entry name" value="CYTOSOLIC CARBOXYPEPTIDASE 1"/>
    <property type="match status" value="1"/>
</dbReference>
<dbReference type="GO" id="GO:0008270">
    <property type="term" value="F:zinc ion binding"/>
    <property type="evidence" value="ECO:0007669"/>
    <property type="project" value="InterPro"/>
</dbReference>
<dbReference type="SUPFAM" id="SSF53187">
    <property type="entry name" value="Zn-dependent exopeptidases"/>
    <property type="match status" value="1"/>
</dbReference>
<dbReference type="PROSITE" id="PS52035">
    <property type="entry name" value="PEPTIDASE_M14"/>
    <property type="match status" value="1"/>
</dbReference>
<evidence type="ECO:0000256" key="1">
    <source>
        <dbReference type="ARBA" id="ARBA00001947"/>
    </source>
</evidence>
<comment type="similarity">
    <text evidence="2 3">Belongs to the peptidase M14 family.</text>
</comment>
<dbReference type="AlphaFoldDB" id="A0A1I7RIG8"/>
<dbReference type="EMBL" id="CAJFCV020000001">
    <property type="protein sequence ID" value="CAG9080774.1"/>
    <property type="molecule type" value="Genomic_DNA"/>
</dbReference>
<evidence type="ECO:0000313" key="9">
    <source>
        <dbReference type="WBParaSite" id="BXY_0049900.1"/>
    </source>
</evidence>
<dbReference type="eggNOG" id="KOG3641">
    <property type="taxonomic scope" value="Eukaryota"/>
</dbReference>
<feature type="region of interest" description="Disordered" evidence="4">
    <location>
        <begin position="254"/>
        <end position="281"/>
    </location>
</feature>
<evidence type="ECO:0000313" key="6">
    <source>
        <dbReference type="EMBL" id="CAD5208252.1"/>
    </source>
</evidence>
<feature type="region of interest" description="Disordered" evidence="4">
    <location>
        <begin position="210"/>
        <end position="236"/>
    </location>
</feature>
<feature type="compositionally biased region" description="Polar residues" evidence="4">
    <location>
        <begin position="889"/>
        <end position="900"/>
    </location>
</feature>
<evidence type="ECO:0000313" key="8">
    <source>
        <dbReference type="Proteomes" id="UP000659654"/>
    </source>
</evidence>
<dbReference type="WBParaSite" id="BXY_0049900.1">
    <property type="protein sequence ID" value="BXY_0049900.1"/>
    <property type="gene ID" value="BXY_0049900"/>
</dbReference>
<dbReference type="OrthoDB" id="10253041at2759"/>
<reference evidence="9" key="1">
    <citation type="submission" date="2016-11" db="UniProtKB">
        <authorList>
            <consortium name="WormBaseParasite"/>
        </authorList>
    </citation>
    <scope>IDENTIFICATION</scope>
</reference>
<proteinExistence type="inferred from homology"/>
<dbReference type="Proteomes" id="UP000582659">
    <property type="component" value="Unassembled WGS sequence"/>
</dbReference>
<dbReference type="Gene3D" id="3.40.630.10">
    <property type="entry name" value="Zn peptidases"/>
    <property type="match status" value="1"/>
</dbReference>
<dbReference type="GO" id="GO:0004181">
    <property type="term" value="F:metallocarboxypeptidase activity"/>
    <property type="evidence" value="ECO:0007669"/>
    <property type="project" value="InterPro"/>
</dbReference>
<dbReference type="GO" id="GO:0006508">
    <property type="term" value="P:proteolysis"/>
    <property type="evidence" value="ECO:0007669"/>
    <property type="project" value="InterPro"/>
</dbReference>
<organism evidence="7 9">
    <name type="scientific">Bursaphelenchus xylophilus</name>
    <name type="common">Pinewood nematode worm</name>
    <name type="synonym">Aphelenchoides xylophilus</name>
    <dbReference type="NCBI Taxonomy" id="6326"/>
    <lineage>
        <taxon>Eukaryota</taxon>
        <taxon>Metazoa</taxon>
        <taxon>Ecdysozoa</taxon>
        <taxon>Nematoda</taxon>
        <taxon>Chromadorea</taxon>
        <taxon>Rhabditida</taxon>
        <taxon>Tylenchina</taxon>
        <taxon>Tylenchomorpha</taxon>
        <taxon>Aphelenchoidea</taxon>
        <taxon>Aphelenchoididae</taxon>
        <taxon>Bursaphelenchus</taxon>
    </lineage>
</organism>
<evidence type="ECO:0000259" key="5">
    <source>
        <dbReference type="PROSITE" id="PS52035"/>
    </source>
</evidence>
<gene>
    <name evidence="6" type="ORF">BXYJ_LOCUS488</name>
</gene>
<comment type="cofactor">
    <cofactor evidence="1">
        <name>Zn(2+)</name>
        <dbReference type="ChEBI" id="CHEBI:29105"/>
    </cofactor>
</comment>
<dbReference type="EMBL" id="CAJFDI010000001">
    <property type="protein sequence ID" value="CAD5208252.1"/>
    <property type="molecule type" value="Genomic_DNA"/>
</dbReference>
<evidence type="ECO:0000313" key="7">
    <source>
        <dbReference type="Proteomes" id="UP000095284"/>
    </source>
</evidence>
<protein>
    <submittedName>
        <fullName evidence="6">(pine wood nematode) hypothetical protein</fullName>
    </submittedName>
</protein>
<dbReference type="SMR" id="A0A1I7RIG8"/>
<feature type="region of interest" description="Disordered" evidence="4">
    <location>
        <begin position="133"/>
        <end position="176"/>
    </location>
</feature>
<reference evidence="6" key="2">
    <citation type="submission" date="2020-09" db="EMBL/GenBank/DDBJ databases">
        <authorList>
            <person name="Kikuchi T."/>
        </authorList>
    </citation>
    <scope>NUCLEOTIDE SEQUENCE</scope>
    <source>
        <strain evidence="6">Ka4C1</strain>
    </source>
</reference>
<dbReference type="InterPro" id="IPR050821">
    <property type="entry name" value="Cytosolic_carboxypeptidase"/>
</dbReference>
<evidence type="ECO:0000256" key="4">
    <source>
        <dbReference type="SAM" id="MobiDB-lite"/>
    </source>
</evidence>
<feature type="region of interest" description="Disordered" evidence="4">
    <location>
        <begin position="495"/>
        <end position="523"/>
    </location>
</feature>
<dbReference type="Pfam" id="PF18027">
    <property type="entry name" value="Pepdidase_M14_N"/>
    <property type="match status" value="1"/>
</dbReference>
<feature type="region of interest" description="Disordered" evidence="4">
    <location>
        <begin position="861"/>
        <end position="913"/>
    </location>
</feature>
<sequence>MTLKCKNLNEINGKNKLHLIEQGLVEVVKNIFETHFNRRFVDSVHSEIALISTAVIRHLSKTKKGKDELSRLNVLQLCEECIQKLSNDRVQLANKKNLLANCTQLQDSLCALCIRCLPQLAFPATTKPFPLTFPIPNEPNKNTPSKPPLDPKNNPDFQNENSMGADGMDSDDDEGIDEEEDSFLNFMKEPKLPNNANNTGDEEMIAFQSDDEDSNQKTGPMDGENQKLPKFSRQKASELKANYSPLFCEWEQGASSSDFPSPKLRRTNEGPVPTTNENEEETKKLDYKEVISSHANDTKSVAPFVKIAYPELANPDIETNRNDLLVNQDSMRETVIQKLSKLRQHATDSNKPRVVFDLDELHTQPASQKPLSNDDLSRVGNLDSNSNHLKFESRFESGNLRQAIQVAENHYELVLSPDINELRSHYQWFYFEVSNNQANVPYTFEVINCLKNTSMFSKGMQPVMFSVTEAQQGRPGWVRCGQAVCYYRNLYVPPSNGSSSSGSDAEKPTGRRRTISDGKKMKESTDKENKSYFSIRFSIRFRHAADVCYVAYHFPYTYSYLQATLERHLSDMNHSAIYARIDRLTQSLAGNPVQLVTITATGEADAIKQRKLVVFTSRVHPGESNASWTMHGILKKLLSKEAQELREKFVFKLVPMLNPDGVINGSHRCSLAGVDLNRVWDNPSEKRHPTIYHAKGMVQYMVDVLKRPPLCFVDLHGHSRKSNVFCYGNNPEESWRAADRSLPLHQFQALPELLDKHADGFSLKDCRYSISKAKEPSARIALWRQFGLDRCYTMESTYCGFDQGPFKDKQIGIQDLKSMGQVLCEVMPELEDVVKKGALPTGNLKSVKAEPVTKTPLAVSKVSPQLMTPSPSNNSFEQDPIRGLRTKRTSISNSTVQNPAKKNLLKQWKSTQQ</sequence>
<evidence type="ECO:0000256" key="3">
    <source>
        <dbReference type="PROSITE-ProRule" id="PRU01379"/>
    </source>
</evidence>
<feature type="compositionally biased region" description="Polar residues" evidence="4">
    <location>
        <begin position="862"/>
        <end position="877"/>
    </location>
</feature>
<dbReference type="InterPro" id="IPR040626">
    <property type="entry name" value="Pepdidase_M14_N"/>
</dbReference>
<dbReference type="Proteomes" id="UP000659654">
    <property type="component" value="Unassembled WGS sequence"/>
</dbReference>
<dbReference type="InterPro" id="IPR000834">
    <property type="entry name" value="Peptidase_M14"/>
</dbReference>
<dbReference type="Proteomes" id="UP000095284">
    <property type="component" value="Unplaced"/>
</dbReference>
<keyword evidence="8" id="KW-1185">Reference proteome</keyword>
<accession>A0A1I7RIG8</accession>
<feature type="active site" description="Proton donor/acceptor" evidence="3">
    <location>
        <position position="795"/>
    </location>
</feature>
<name>A0A1I7RIG8_BURXY</name>